<keyword evidence="3" id="KW-1185">Reference proteome</keyword>
<name>A0ABU5CRA6_9BACI</name>
<proteinExistence type="predicted"/>
<dbReference type="EMBL" id="JAWDIQ010000001">
    <property type="protein sequence ID" value="MDY0408770.1"/>
    <property type="molecule type" value="Genomic_DNA"/>
</dbReference>
<keyword evidence="1" id="KW-0812">Transmembrane</keyword>
<sequence>MMEFLYFPDDKSEYLPAFITLVVFIIGAAVALYLLMKKSKKEEEMFEEKYRDVTFEHTTFSDKKDSLR</sequence>
<evidence type="ECO:0000313" key="2">
    <source>
        <dbReference type="EMBL" id="MDY0408770.1"/>
    </source>
</evidence>
<keyword evidence="1" id="KW-1133">Transmembrane helix</keyword>
<reference evidence="2 3" key="1">
    <citation type="submission" date="2023-10" db="EMBL/GenBank/DDBJ databases">
        <title>Virgibacillus soli CC-YMP-6 genome.</title>
        <authorList>
            <person name="Miliotis G."/>
            <person name="Sengupta P."/>
            <person name="Hameed A."/>
            <person name="Chuvochina M."/>
            <person name="Mcdonagh F."/>
            <person name="Simpson A.C."/>
            <person name="Singh N.K."/>
            <person name="Rekha P.D."/>
            <person name="Raman K."/>
            <person name="Hugenholtz P."/>
            <person name="Venkateswaran K."/>
        </authorList>
    </citation>
    <scope>NUCLEOTIDE SEQUENCE [LARGE SCALE GENOMIC DNA]</scope>
    <source>
        <strain evidence="2 3">CC-YMP-6</strain>
    </source>
</reference>
<evidence type="ECO:0000256" key="1">
    <source>
        <dbReference type="SAM" id="Phobius"/>
    </source>
</evidence>
<keyword evidence="1" id="KW-0472">Membrane</keyword>
<dbReference type="Proteomes" id="UP001275315">
    <property type="component" value="Unassembled WGS sequence"/>
</dbReference>
<accession>A0ABU5CRA6</accession>
<organism evidence="2 3">
    <name type="scientific">Paracerasibacillus soli</name>
    <dbReference type="NCBI Taxonomy" id="480284"/>
    <lineage>
        <taxon>Bacteria</taxon>
        <taxon>Bacillati</taxon>
        <taxon>Bacillota</taxon>
        <taxon>Bacilli</taxon>
        <taxon>Bacillales</taxon>
        <taxon>Bacillaceae</taxon>
        <taxon>Paracerasibacillus</taxon>
    </lineage>
</organism>
<gene>
    <name evidence="2" type="ORF">RWD45_09675</name>
</gene>
<protein>
    <submittedName>
        <fullName evidence="2">Uncharacterized protein</fullName>
    </submittedName>
</protein>
<dbReference type="RefSeq" id="WP_320379478.1">
    <property type="nucleotide sequence ID" value="NZ_JAWDIQ010000001.1"/>
</dbReference>
<comment type="caution">
    <text evidence="2">The sequence shown here is derived from an EMBL/GenBank/DDBJ whole genome shotgun (WGS) entry which is preliminary data.</text>
</comment>
<evidence type="ECO:0000313" key="3">
    <source>
        <dbReference type="Proteomes" id="UP001275315"/>
    </source>
</evidence>
<feature type="transmembrane region" description="Helical" evidence="1">
    <location>
        <begin position="14"/>
        <end position="35"/>
    </location>
</feature>